<dbReference type="PRINTS" id="PR00483">
    <property type="entry name" value="BACPHPHTASE"/>
</dbReference>
<organism evidence="1 2">
    <name type="scientific">Cutibacterium acnes</name>
    <name type="common">Propionibacterium acnes</name>
    <dbReference type="NCBI Taxonomy" id="1747"/>
    <lineage>
        <taxon>Bacteria</taxon>
        <taxon>Bacillati</taxon>
        <taxon>Actinomycetota</taxon>
        <taxon>Actinomycetes</taxon>
        <taxon>Propionibacteriales</taxon>
        <taxon>Propionibacteriaceae</taxon>
        <taxon>Cutibacterium</taxon>
    </lineage>
</organism>
<evidence type="ECO:0000313" key="2">
    <source>
        <dbReference type="Proteomes" id="UP000226191"/>
    </source>
</evidence>
<accession>A0A8B2VEV7</accession>
<evidence type="ECO:0000313" key="1">
    <source>
        <dbReference type="EMBL" id="PGF31739.1"/>
    </source>
</evidence>
<dbReference type="GO" id="GO:0030288">
    <property type="term" value="C:outer membrane-bounded periplasmic space"/>
    <property type="evidence" value="ECO:0007669"/>
    <property type="project" value="InterPro"/>
</dbReference>
<dbReference type="GO" id="GO:0003993">
    <property type="term" value="F:acid phosphatase activity"/>
    <property type="evidence" value="ECO:0007669"/>
    <property type="project" value="InterPro"/>
</dbReference>
<dbReference type="Pfam" id="PF01569">
    <property type="entry name" value="PAP2"/>
    <property type="match status" value="1"/>
</dbReference>
<sequence length="491" mass="52159">MKVLRTSVLGLACATALVSSVGVSPAQAAQPDESADPHVALLSEYDRYWTPKPLDKQNFDTAFRGDVTPQGSKILARNDEGVEQINKAGVDEANQAADRQGRSQQWRALRDATMFTDPLQEDNDSLGPVLSKYVAEGLAQCTPANVHSCSLTHVARFLWSTGFQEVTNKSTGPAKKYFNYPRPYLADRSFADSGNPNNLRGLKKNLAIARVPSRIDVNHKRGGRALLTAGYDLMDGASGTNLTVSQAFPSGHTTAAYAYGLAMAEILPELGPEILTRASEAGNNRAVLGVHYPMDIMGGRIEGHSNVSAALTTNRLYVASLKAARTEVMAYLTRRCEADGHGDTVQACIGNVGANDKNGYYNTFTDSVSTTPVVDRASALKAYRARMTYGFDKASAYGGPAPATTAPVVPTGAENLLSTAFPTLSDAQRRQVLAATEIDAGYALDSSSGGWQRINLAAAMSAKVTVGKAGHVVKIETGNLKPEVVSAPLAS</sequence>
<dbReference type="Gene3D" id="1.20.144.10">
    <property type="entry name" value="Phosphatidic acid phosphatase type 2/haloperoxidase"/>
    <property type="match status" value="1"/>
</dbReference>
<dbReference type="GeneID" id="92857933"/>
<dbReference type="EMBL" id="MVCE01000007">
    <property type="protein sequence ID" value="PGF31739.1"/>
    <property type="molecule type" value="Genomic_DNA"/>
</dbReference>
<protein>
    <submittedName>
        <fullName evidence="1">Acid phosphatase</fullName>
    </submittedName>
</protein>
<reference evidence="1 2" key="1">
    <citation type="submission" date="2017-02" db="EMBL/GenBank/DDBJ databases">
        <title>Prevalence of linear plasmids in Cutibacterium acnes isolates obtained from cancerous prostatic tissue.</title>
        <authorList>
            <person name="Davidsson S."/>
            <person name="Bruggemann H."/>
        </authorList>
    </citation>
    <scope>NUCLEOTIDE SEQUENCE [LARGE SCALE GENOMIC DNA]</scope>
    <source>
        <strain evidence="1 2">11-78</strain>
    </source>
</reference>
<proteinExistence type="predicted"/>
<dbReference type="InterPro" id="IPR036938">
    <property type="entry name" value="PAP2/HPO_sf"/>
</dbReference>
<comment type="caution">
    <text evidence="1">The sequence shown here is derived from an EMBL/GenBank/DDBJ whole genome shotgun (WGS) entry which is preliminary data.</text>
</comment>
<dbReference type="InterPro" id="IPR000326">
    <property type="entry name" value="PAP2/HPO"/>
</dbReference>
<dbReference type="Proteomes" id="UP000226191">
    <property type="component" value="Unassembled WGS sequence"/>
</dbReference>
<dbReference type="RefSeq" id="WP_002529849.1">
    <property type="nucleotide sequence ID" value="NZ_AP022844.1"/>
</dbReference>
<dbReference type="CDD" id="cd03397">
    <property type="entry name" value="PAP2_acid_phosphatase"/>
    <property type="match status" value="1"/>
</dbReference>
<name>A0A8B2VEV7_CUTAC</name>
<gene>
    <name evidence="1" type="ORF">B1B09_12175</name>
</gene>
<dbReference type="InterPro" id="IPR001011">
    <property type="entry name" value="Acid_Pase_classA_bac"/>
</dbReference>
<dbReference type="SUPFAM" id="SSF48317">
    <property type="entry name" value="Acid phosphatase/Vanadium-dependent haloperoxidase"/>
    <property type="match status" value="1"/>
</dbReference>
<dbReference type="OrthoDB" id="9805301at2"/>
<dbReference type="AlphaFoldDB" id="A0A8B2VEV7"/>